<organism evidence="2 3">
    <name type="scientific">Labrys miyagiensis</name>
    <dbReference type="NCBI Taxonomy" id="346912"/>
    <lineage>
        <taxon>Bacteria</taxon>
        <taxon>Pseudomonadati</taxon>
        <taxon>Pseudomonadota</taxon>
        <taxon>Alphaproteobacteria</taxon>
        <taxon>Hyphomicrobiales</taxon>
        <taxon>Xanthobacteraceae</taxon>
        <taxon>Labrys</taxon>
    </lineage>
</organism>
<dbReference type="InterPro" id="IPR026893">
    <property type="entry name" value="Tyr/Ser_Pase_IphP-type"/>
</dbReference>
<evidence type="ECO:0008006" key="4">
    <source>
        <dbReference type="Google" id="ProtNLM"/>
    </source>
</evidence>
<dbReference type="EMBL" id="BSPC01000004">
    <property type="protein sequence ID" value="GLS17066.1"/>
    <property type="molecule type" value="Genomic_DNA"/>
</dbReference>
<protein>
    <recommendedName>
        <fullName evidence="4">Protein tyrosine phosphatase</fullName>
    </recommendedName>
</protein>
<evidence type="ECO:0000313" key="3">
    <source>
        <dbReference type="Proteomes" id="UP001156882"/>
    </source>
</evidence>
<name>A0ABQ6C9L8_9HYPH</name>
<dbReference type="PROSITE" id="PS00383">
    <property type="entry name" value="TYR_PHOSPHATASE_1"/>
    <property type="match status" value="1"/>
</dbReference>
<dbReference type="Gene3D" id="3.90.190.10">
    <property type="entry name" value="Protein tyrosine phosphatase superfamily"/>
    <property type="match status" value="1"/>
</dbReference>
<dbReference type="SUPFAM" id="SSF52799">
    <property type="entry name" value="(Phosphotyrosine protein) phosphatases II"/>
    <property type="match status" value="1"/>
</dbReference>
<evidence type="ECO:0000313" key="2">
    <source>
        <dbReference type="EMBL" id="GLS17066.1"/>
    </source>
</evidence>
<gene>
    <name evidence="2" type="ORF">GCM10007874_00810</name>
</gene>
<comment type="caution">
    <text evidence="2">The sequence shown here is derived from an EMBL/GenBank/DDBJ whole genome shotgun (WGS) entry which is preliminary data.</text>
</comment>
<dbReference type="Pfam" id="PF13350">
    <property type="entry name" value="Y_phosphatase3"/>
    <property type="match status" value="1"/>
</dbReference>
<sequence length="172" mass="18546">MLAVGAYASNALLTGNFGTVVPGEVYRSAQLGNGLMTRVVQRYGIKTIINLRGANPGEHWYDKELADAKALGVAHIDFSMSAKHELTQARAQQLIELMAKAPKPLLIHCNSGSDRTGLASALYVASIAKQGEDAAEGQLSLRFGHVSLPFVPEYAMDQTWESLEPWLGFGDS</sequence>
<dbReference type="PANTHER" id="PTHR31126:SF72">
    <property type="entry name" value="DUAL SPECIFICITY PROTEIN PHOSPHATASE TPBA"/>
    <property type="match status" value="1"/>
</dbReference>
<accession>A0ABQ6C9L8</accession>
<dbReference type="Proteomes" id="UP001156882">
    <property type="component" value="Unassembled WGS sequence"/>
</dbReference>
<dbReference type="PANTHER" id="PTHR31126">
    <property type="entry name" value="TYROSINE-PROTEIN PHOSPHATASE"/>
    <property type="match status" value="1"/>
</dbReference>
<evidence type="ECO:0000256" key="1">
    <source>
        <dbReference type="ARBA" id="ARBA00009580"/>
    </source>
</evidence>
<keyword evidence="3" id="KW-1185">Reference proteome</keyword>
<reference evidence="3" key="1">
    <citation type="journal article" date="2019" name="Int. J. Syst. Evol. Microbiol.">
        <title>The Global Catalogue of Microorganisms (GCM) 10K type strain sequencing project: providing services to taxonomists for standard genome sequencing and annotation.</title>
        <authorList>
            <consortium name="The Broad Institute Genomics Platform"/>
            <consortium name="The Broad Institute Genome Sequencing Center for Infectious Disease"/>
            <person name="Wu L."/>
            <person name="Ma J."/>
        </authorList>
    </citation>
    <scope>NUCLEOTIDE SEQUENCE [LARGE SCALE GENOMIC DNA]</scope>
    <source>
        <strain evidence="3">NBRC 101365</strain>
    </source>
</reference>
<dbReference type="InterPro" id="IPR016130">
    <property type="entry name" value="Tyr_Pase_AS"/>
</dbReference>
<dbReference type="CDD" id="cd14529">
    <property type="entry name" value="TpbA-like"/>
    <property type="match status" value="1"/>
</dbReference>
<dbReference type="InterPro" id="IPR029021">
    <property type="entry name" value="Prot-tyrosine_phosphatase-like"/>
</dbReference>
<comment type="similarity">
    <text evidence="1">Belongs to the protein-tyrosine phosphatase family.</text>
</comment>
<proteinExistence type="inferred from homology"/>